<keyword evidence="4" id="KW-1185">Reference proteome</keyword>
<name>A0A317DWB5_9PROT</name>
<reference evidence="4" key="1">
    <citation type="submission" date="2018-05" db="EMBL/GenBank/DDBJ databases">
        <title>Zavarzinia sp. HR-AS.</title>
        <authorList>
            <person name="Lee Y."/>
            <person name="Jeon C.O."/>
        </authorList>
    </citation>
    <scope>NUCLEOTIDE SEQUENCE [LARGE SCALE GENOMIC DNA]</scope>
    <source>
        <strain evidence="4">DSM 1231</strain>
    </source>
</reference>
<dbReference type="InterPro" id="IPR024983">
    <property type="entry name" value="CHAT_dom"/>
</dbReference>
<feature type="domain" description="CHAT" evidence="2">
    <location>
        <begin position="527"/>
        <end position="779"/>
    </location>
</feature>
<evidence type="ECO:0000313" key="4">
    <source>
        <dbReference type="Proteomes" id="UP000246077"/>
    </source>
</evidence>
<comment type="caution">
    <text evidence="3">The sequence shown here is derived from an EMBL/GenBank/DDBJ whole genome shotgun (WGS) entry which is preliminary data.</text>
</comment>
<dbReference type="AlphaFoldDB" id="A0A317DWB5"/>
<feature type="region of interest" description="Disordered" evidence="1">
    <location>
        <begin position="1"/>
        <end position="25"/>
    </location>
</feature>
<evidence type="ECO:0000313" key="3">
    <source>
        <dbReference type="EMBL" id="PWR18998.1"/>
    </source>
</evidence>
<gene>
    <name evidence="3" type="ORF">DKG75_18700</name>
</gene>
<proteinExistence type="predicted"/>
<sequence length="781" mass="82889">MAIPVPGLSEETHVPPSGSRREDPADIQDLLRRLFERRDAGGLTAATAEALIDEARHVTAGAVDDPARRDRALRDLRRVLYTVCFDAGALDRAKAMVDLARPPGLDEAQPLAFPAGLSDDDLREWIKWYSARARLLETDGQFDQAREIHSALADACGLISALDQDLFFVLTNAVQSAYELGDYSRGRHLMAWAEAEAETWPTDEVKVQMAVTRLFPPLETGDLALLLRRHDIIRSMMTGPWSPLLPQVDRFVALTCLQLDAPAEAAARLGREPPPETAGPGERSRDALVRLQIQIAANDIDPVLVDQALHLLGCQESRPNDWAMLGALAVALFKLGRVGPAVLTATLFLRRLDSVAATLPRNPHDARLRRTMILSALEPLQQALVAADYLRGAEDVAGLHAMMLHGASLRSRQYRDWAPGPRIAAAAAAAWAAAEAARGGQADGAAFYCAVMAFDLEPAFPALNPAAASGLCVSFLPRDGRLLRIVYEPDGPRQSVVALAPDALAGLVQRLALEIRLHRDATAERAALGEALFGPLAARVRDAASLNIAPFGPVAGLPFAALLLDGIPLGTGRGLTIRTCGHPAAPVAGQGPRRGVCILSSPGADDAPLGRVDDEALAVAALHGVPAQAVIRDFDRAALDAALRDRPALLHIAAHFRLKEDDLAASCLIGAKGEAIPLETAFGARDLDGIDLVFLSGCGSAGHGGGRSLAGLLTALGVRYVIATLWPVDDEAAARMAVLIHGALVRGQPPDLALADAAAVLNLVPAFAAPCHWAAFQCYQA</sequence>
<evidence type="ECO:0000259" key="2">
    <source>
        <dbReference type="Pfam" id="PF12770"/>
    </source>
</evidence>
<protein>
    <recommendedName>
        <fullName evidence="2">CHAT domain-containing protein</fullName>
    </recommendedName>
</protein>
<evidence type="ECO:0000256" key="1">
    <source>
        <dbReference type="SAM" id="MobiDB-lite"/>
    </source>
</evidence>
<dbReference type="Proteomes" id="UP000246077">
    <property type="component" value="Unassembled WGS sequence"/>
</dbReference>
<accession>A0A317DWB5</accession>
<dbReference type="Pfam" id="PF12770">
    <property type="entry name" value="CHAT"/>
    <property type="match status" value="1"/>
</dbReference>
<dbReference type="EMBL" id="QGLF01000005">
    <property type="protein sequence ID" value="PWR18998.1"/>
    <property type="molecule type" value="Genomic_DNA"/>
</dbReference>
<organism evidence="3 4">
    <name type="scientific">Zavarzinia compransoris</name>
    <dbReference type="NCBI Taxonomy" id="1264899"/>
    <lineage>
        <taxon>Bacteria</taxon>
        <taxon>Pseudomonadati</taxon>
        <taxon>Pseudomonadota</taxon>
        <taxon>Alphaproteobacteria</taxon>
        <taxon>Rhodospirillales</taxon>
        <taxon>Zavarziniaceae</taxon>
        <taxon>Zavarzinia</taxon>
    </lineage>
</organism>